<geneLocation type="chloroplast" evidence="2"/>
<protein>
    <submittedName>
        <fullName evidence="2">Uncharacterized protein</fullName>
    </submittedName>
</protein>
<feature type="compositionally biased region" description="Basic and acidic residues" evidence="1">
    <location>
        <begin position="88"/>
        <end position="102"/>
    </location>
</feature>
<accession>A0A2U8GIT9</accession>
<feature type="region of interest" description="Disordered" evidence="1">
    <location>
        <begin position="58"/>
        <end position="116"/>
    </location>
</feature>
<organism evidence="2">
    <name type="scientific">Pediastrum duplex</name>
    <name type="common">Green alga</name>
    <dbReference type="NCBI Taxonomy" id="3105"/>
    <lineage>
        <taxon>Eukaryota</taxon>
        <taxon>Viridiplantae</taxon>
        <taxon>Chlorophyta</taxon>
        <taxon>core chlorophytes</taxon>
        <taxon>Chlorophyceae</taxon>
        <taxon>CS clade</taxon>
        <taxon>Sphaeropleales</taxon>
        <taxon>Hydrodictyaceae</taxon>
        <taxon>Pediastrum</taxon>
    </lineage>
</organism>
<reference evidence="2" key="1">
    <citation type="journal article" date="2018" name="Am. J. Bot.">
        <title>Organellar phylogenomics inform systematics in the green algal family Hydrodictyaceae (Chlorophyceae) and provide clues to the complex evolutionary history of plastid genomes in the green algal tree of life.</title>
        <authorList>
            <person name="McManus H.A."/>
            <person name="Fucikova K."/>
            <person name="Lewis P.O."/>
            <person name="Lewis L.A."/>
            <person name="Karol K.G."/>
        </authorList>
    </citation>
    <scope>NUCLEOTIDE SEQUENCE</scope>
</reference>
<dbReference type="EMBL" id="MF276979">
    <property type="protein sequence ID" value="AWI68361.1"/>
    <property type="molecule type" value="Genomic_DNA"/>
</dbReference>
<evidence type="ECO:0000256" key="1">
    <source>
        <dbReference type="SAM" id="MobiDB-lite"/>
    </source>
</evidence>
<dbReference type="AlphaFoldDB" id="A0A2U8GIT9"/>
<feature type="compositionally biased region" description="Basic residues" evidence="1">
    <location>
        <begin position="103"/>
        <end position="116"/>
    </location>
</feature>
<evidence type="ECO:0000313" key="2">
    <source>
        <dbReference type="EMBL" id="AWI68361.1"/>
    </source>
</evidence>
<proteinExistence type="predicted"/>
<keyword evidence="2" id="KW-0150">Chloroplast</keyword>
<sequence>MLRRRDSAMLKRKKPKGRCKDAFLFIRFTRSEGFAKGVKSLRFTSSALVLRLQFFGEAEAEEPSQRASASASPKKSRANVQARRLRQRRAEPTRLNYEEAQPKQRKLSRSTKVKKK</sequence>
<keyword evidence="2" id="KW-0934">Plastid</keyword>
<name>A0A2U8GIT9_PEDDU</name>